<feature type="domain" description="Tyr recombinase" evidence="2">
    <location>
        <begin position="142"/>
        <end position="350"/>
    </location>
</feature>
<dbReference type="PROSITE" id="PS51898">
    <property type="entry name" value="TYR_RECOMBINASE"/>
    <property type="match status" value="1"/>
</dbReference>
<dbReference type="Proteomes" id="UP001560293">
    <property type="component" value="Unassembled WGS sequence"/>
</dbReference>
<sequence length="370" mass="41587">MTHDDDNVTFAVFGDQAPDPDVFLESVLDGWARQQRAKDFAAATIGTRRKAVLNLVDFSGHYPWEWTLADADDFFSHARAVRNLSHGTVRSYQGAIKLFCDFACDPRYDWSDLSATQFGRVFAQVVTELNRVTHSEPTEARPAKRPFTQHELQALFDLADLEVERILDSGRKGAVAAWRDAIAFKTAYSWGLRSNELRHLQVVDFSRNSRAPYLGDHGVLRVRWGKPHRGSAKKVRSVLTVWPWSAEMIDQWIRHGLPRYGHPVTDCFPTSSGALVGASHLIGRLRSFVDELGFPPGLDLHSFRRSYATQLITGDNFDVTFVQLQLGHEHAATTSIYSLPSPDYQRLALERAHERTISAALGLPASEKNS</sequence>
<dbReference type="PANTHER" id="PTHR30349:SF64">
    <property type="entry name" value="PROPHAGE INTEGRASE INTD-RELATED"/>
    <property type="match status" value="1"/>
</dbReference>
<evidence type="ECO:0000259" key="2">
    <source>
        <dbReference type="PROSITE" id="PS51898"/>
    </source>
</evidence>
<keyword evidence="4" id="KW-1185">Reference proteome</keyword>
<keyword evidence="1" id="KW-0233">DNA recombination</keyword>
<name>A0ABV3YGK5_9ACTN</name>
<dbReference type="PANTHER" id="PTHR30349">
    <property type="entry name" value="PHAGE INTEGRASE-RELATED"/>
    <property type="match status" value="1"/>
</dbReference>
<dbReference type="InterPro" id="IPR011010">
    <property type="entry name" value="DNA_brk_join_enz"/>
</dbReference>
<dbReference type="Gene3D" id="1.10.443.10">
    <property type="entry name" value="Intergrase catalytic core"/>
    <property type="match status" value="1"/>
</dbReference>
<dbReference type="RefSeq" id="WP_017837749.1">
    <property type="nucleotide sequence ID" value="NZ_JALXPR010000164.1"/>
</dbReference>
<gene>
    <name evidence="3" type="ORF">AB6N35_06915</name>
</gene>
<reference evidence="4" key="1">
    <citation type="submission" date="2024-07" db="EMBL/GenBank/DDBJ databases">
        <title>Pseudomonas strain that inhibits Aeromonas fish pathogens.</title>
        <authorList>
            <person name="Wildschutte H."/>
        </authorList>
    </citation>
    <scope>NUCLEOTIDE SEQUENCE [LARGE SCALE GENOMIC DNA]</scope>
    <source>
        <strain evidence="4">n60</strain>
    </source>
</reference>
<accession>A0ABV3YGK5</accession>
<dbReference type="CDD" id="cd00397">
    <property type="entry name" value="DNA_BRE_C"/>
    <property type="match status" value="1"/>
</dbReference>
<evidence type="ECO:0000313" key="4">
    <source>
        <dbReference type="Proteomes" id="UP001560293"/>
    </source>
</evidence>
<dbReference type="InterPro" id="IPR013762">
    <property type="entry name" value="Integrase-like_cat_sf"/>
</dbReference>
<proteinExistence type="predicted"/>
<comment type="caution">
    <text evidence="3">The sequence shown here is derived from an EMBL/GenBank/DDBJ whole genome shotgun (WGS) entry which is preliminary data.</text>
</comment>
<dbReference type="SUPFAM" id="SSF56349">
    <property type="entry name" value="DNA breaking-rejoining enzymes"/>
    <property type="match status" value="1"/>
</dbReference>
<evidence type="ECO:0000313" key="3">
    <source>
        <dbReference type="EMBL" id="MEX6464085.1"/>
    </source>
</evidence>
<dbReference type="InterPro" id="IPR002104">
    <property type="entry name" value="Integrase_catalytic"/>
</dbReference>
<dbReference type="Pfam" id="PF00589">
    <property type="entry name" value="Phage_integrase"/>
    <property type="match status" value="1"/>
</dbReference>
<evidence type="ECO:0000256" key="1">
    <source>
        <dbReference type="ARBA" id="ARBA00023172"/>
    </source>
</evidence>
<organism evidence="3 4">
    <name type="scientific">Dietzia cinnamea</name>
    <dbReference type="NCBI Taxonomy" id="321318"/>
    <lineage>
        <taxon>Bacteria</taxon>
        <taxon>Bacillati</taxon>
        <taxon>Actinomycetota</taxon>
        <taxon>Actinomycetes</taxon>
        <taxon>Mycobacteriales</taxon>
        <taxon>Dietziaceae</taxon>
        <taxon>Dietzia</taxon>
    </lineage>
</organism>
<protein>
    <submittedName>
        <fullName evidence="3">Tyrosine-type recombinase/integrase</fullName>
    </submittedName>
</protein>
<dbReference type="EMBL" id="JBFTEZ010000002">
    <property type="protein sequence ID" value="MEX6464085.1"/>
    <property type="molecule type" value="Genomic_DNA"/>
</dbReference>
<dbReference type="InterPro" id="IPR050090">
    <property type="entry name" value="Tyrosine_recombinase_XerCD"/>
</dbReference>